<feature type="non-terminal residue" evidence="1">
    <location>
        <position position="1"/>
    </location>
</feature>
<gene>
    <name evidence="1" type="ORF">CLUP02_03415</name>
</gene>
<accession>A0A9Q8SK51</accession>
<evidence type="ECO:0000313" key="2">
    <source>
        <dbReference type="Proteomes" id="UP000830671"/>
    </source>
</evidence>
<dbReference type="AlphaFoldDB" id="A0A9Q8SK51"/>
<dbReference type="EMBL" id="CP019474">
    <property type="protein sequence ID" value="UQC77942.1"/>
    <property type="molecule type" value="Genomic_DNA"/>
</dbReference>
<protein>
    <submittedName>
        <fullName evidence="1">Uncharacterized protein</fullName>
    </submittedName>
</protein>
<evidence type="ECO:0000313" key="1">
    <source>
        <dbReference type="EMBL" id="UQC77942.1"/>
    </source>
</evidence>
<name>A0A9Q8SK51_9PEZI</name>
<sequence length="134" mass="14352">VVSLVNHGWRHLSAVIIEQSARISLIRLCFLSCRITDPFRVLSALPPVVAVAGLAEKMGMVRNPASDGNLLRVLCAAIGRPGPEAPRSPRSPEHASRGAMQLRAVTSSAPAPTCDRCHAVEAIPGPIWTFCRPK</sequence>
<dbReference type="RefSeq" id="XP_049139580.1">
    <property type="nucleotide sequence ID" value="XM_049282437.1"/>
</dbReference>
<dbReference type="KEGG" id="clup:CLUP02_03415"/>
<reference evidence="1" key="1">
    <citation type="journal article" date="2021" name="Mol. Plant Microbe Interact.">
        <title>Complete Genome Sequence of the Plant-Pathogenic Fungus Colletotrichum lupini.</title>
        <authorList>
            <person name="Baroncelli R."/>
            <person name="Pensec F."/>
            <person name="Da Lio D."/>
            <person name="Boufleur T."/>
            <person name="Vicente I."/>
            <person name="Sarrocco S."/>
            <person name="Picot A."/>
            <person name="Baraldi E."/>
            <person name="Sukno S."/>
            <person name="Thon M."/>
            <person name="Le Floch G."/>
        </authorList>
    </citation>
    <scope>NUCLEOTIDE SEQUENCE</scope>
    <source>
        <strain evidence="1">IMI 504893</strain>
    </source>
</reference>
<dbReference type="Proteomes" id="UP000830671">
    <property type="component" value="Chromosome 2"/>
</dbReference>
<dbReference type="GeneID" id="73337447"/>
<organism evidence="1 2">
    <name type="scientific">Colletotrichum lupini</name>
    <dbReference type="NCBI Taxonomy" id="145971"/>
    <lineage>
        <taxon>Eukaryota</taxon>
        <taxon>Fungi</taxon>
        <taxon>Dikarya</taxon>
        <taxon>Ascomycota</taxon>
        <taxon>Pezizomycotina</taxon>
        <taxon>Sordariomycetes</taxon>
        <taxon>Hypocreomycetidae</taxon>
        <taxon>Glomerellales</taxon>
        <taxon>Glomerellaceae</taxon>
        <taxon>Colletotrichum</taxon>
        <taxon>Colletotrichum acutatum species complex</taxon>
    </lineage>
</organism>
<proteinExistence type="predicted"/>
<keyword evidence="2" id="KW-1185">Reference proteome</keyword>